<comment type="caution">
    <text evidence="4">The sequence shown here is derived from an EMBL/GenBank/DDBJ whole genome shotgun (WGS) entry which is preliminary data.</text>
</comment>
<keyword evidence="1" id="KW-0378">Hydrolase</keyword>
<dbReference type="GO" id="GO:0016042">
    <property type="term" value="P:lipid catabolic process"/>
    <property type="evidence" value="ECO:0007669"/>
    <property type="project" value="UniProtKB-KW"/>
</dbReference>
<sequence>MSQAVDSDEDPGRASPGVVVIETKIQQANHFFVPLIYTRLCGDNENEVLLLAEGARYWSVKDKNSWYDWRRQPTQTCGHRSDHSGKAMKVRPIFCVEEEDIVCANYEVGNVVTPLAVVLDHAWNPVVVTIRGSASMGDFFCDLNFFQRSLEDLWDKYDFDGKGKFAHRGIVACSAWITEDLLRFPNVKAIAYEPPGCSVSSNLAKESQEWCTSFVTGMDVIPRFNKESITALRMELLVNLARIRVPKHVIMSNRNIDQHGIDAVKEFLSEALYPHEEIPKTPFLESVQKYHLFFNVATGHAPFGWLASSWENHPHL</sequence>
<evidence type="ECO:0000256" key="2">
    <source>
        <dbReference type="ARBA" id="ARBA00022963"/>
    </source>
</evidence>
<proteinExistence type="predicted"/>
<dbReference type="AlphaFoldDB" id="A0A9K3L7B4"/>
<keyword evidence="3" id="KW-0443">Lipid metabolism</keyword>
<keyword evidence="2" id="KW-0442">Lipid degradation</keyword>
<evidence type="ECO:0000313" key="4">
    <source>
        <dbReference type="EMBL" id="KAG7356822.1"/>
    </source>
</evidence>
<dbReference type="EMBL" id="JAGRRH010000015">
    <property type="protein sequence ID" value="KAG7356822.1"/>
    <property type="molecule type" value="Genomic_DNA"/>
</dbReference>
<protein>
    <submittedName>
        <fullName evidence="4">Uncharacterized protein</fullName>
    </submittedName>
</protein>
<reference evidence="4" key="2">
    <citation type="submission" date="2021-04" db="EMBL/GenBank/DDBJ databases">
        <authorList>
            <person name="Podell S."/>
        </authorList>
    </citation>
    <scope>NUCLEOTIDE SEQUENCE</scope>
    <source>
        <strain evidence="4">Hildebrandi</strain>
    </source>
</reference>
<gene>
    <name evidence="4" type="ORF">IV203_001508</name>
</gene>
<dbReference type="GO" id="GO:0016298">
    <property type="term" value="F:lipase activity"/>
    <property type="evidence" value="ECO:0007669"/>
    <property type="project" value="TreeGrafter"/>
</dbReference>
<organism evidence="4 5">
    <name type="scientific">Nitzschia inconspicua</name>
    <dbReference type="NCBI Taxonomy" id="303405"/>
    <lineage>
        <taxon>Eukaryota</taxon>
        <taxon>Sar</taxon>
        <taxon>Stramenopiles</taxon>
        <taxon>Ochrophyta</taxon>
        <taxon>Bacillariophyta</taxon>
        <taxon>Bacillariophyceae</taxon>
        <taxon>Bacillariophycidae</taxon>
        <taxon>Bacillariales</taxon>
        <taxon>Bacillariaceae</taxon>
        <taxon>Nitzschia</taxon>
    </lineage>
</organism>
<dbReference type="PANTHER" id="PTHR45792">
    <property type="entry name" value="DIACYLGLYCEROL LIPASE HOMOLOG-RELATED"/>
    <property type="match status" value="1"/>
</dbReference>
<evidence type="ECO:0000256" key="1">
    <source>
        <dbReference type="ARBA" id="ARBA00022801"/>
    </source>
</evidence>
<dbReference type="OrthoDB" id="438440at2759"/>
<name>A0A9K3L7B4_9STRA</name>
<reference evidence="4" key="1">
    <citation type="journal article" date="2021" name="Sci. Rep.">
        <title>Diploid genomic architecture of Nitzschia inconspicua, an elite biomass production diatom.</title>
        <authorList>
            <person name="Oliver A."/>
            <person name="Podell S."/>
            <person name="Pinowska A."/>
            <person name="Traller J.C."/>
            <person name="Smith S.R."/>
            <person name="McClure R."/>
            <person name="Beliaev A."/>
            <person name="Bohutskyi P."/>
            <person name="Hill E.A."/>
            <person name="Rabines A."/>
            <person name="Zheng H."/>
            <person name="Allen L.Z."/>
            <person name="Kuo A."/>
            <person name="Grigoriev I.V."/>
            <person name="Allen A.E."/>
            <person name="Hazlebeck D."/>
            <person name="Allen E.E."/>
        </authorList>
    </citation>
    <scope>NUCLEOTIDE SEQUENCE</scope>
    <source>
        <strain evidence="4">Hildebrandi</strain>
    </source>
</reference>
<evidence type="ECO:0000256" key="3">
    <source>
        <dbReference type="ARBA" id="ARBA00023098"/>
    </source>
</evidence>
<evidence type="ECO:0000313" key="5">
    <source>
        <dbReference type="Proteomes" id="UP000693970"/>
    </source>
</evidence>
<dbReference type="PANTHER" id="PTHR45792:SF8">
    <property type="entry name" value="DIACYLGLYCEROL LIPASE-ALPHA"/>
    <property type="match status" value="1"/>
</dbReference>
<dbReference type="Proteomes" id="UP000693970">
    <property type="component" value="Unassembled WGS sequence"/>
</dbReference>
<dbReference type="InterPro" id="IPR052214">
    <property type="entry name" value="DAG_Lipase-Related"/>
</dbReference>
<keyword evidence="5" id="KW-1185">Reference proteome</keyword>
<accession>A0A9K3L7B4</accession>